<keyword evidence="1" id="KW-0479">Metal-binding</keyword>
<dbReference type="STRING" id="1548207.AXK11_00285"/>
<comment type="caution">
    <text evidence="4">The sequence shown here is derived from an EMBL/GenBank/DDBJ whole genome shotgun (WGS) entry which is preliminary data.</text>
</comment>
<protein>
    <recommendedName>
        <fullName evidence="3">Gamma-butyrobetaine hydroxylase-like N-terminal domain-containing protein</fullName>
    </recommendedName>
</protein>
<proteinExistence type="predicted"/>
<evidence type="ECO:0000313" key="5">
    <source>
        <dbReference type="Proteomes" id="UP000070058"/>
    </source>
</evidence>
<keyword evidence="2" id="KW-0408">Iron</keyword>
<dbReference type="Pfam" id="PF06155">
    <property type="entry name" value="GBBH-like_N"/>
    <property type="match status" value="1"/>
</dbReference>
<dbReference type="EMBL" id="LSZQ01000012">
    <property type="protein sequence ID" value="KXU37758.1"/>
    <property type="molecule type" value="Genomic_DNA"/>
</dbReference>
<dbReference type="Proteomes" id="UP000070058">
    <property type="component" value="Unassembled WGS sequence"/>
</dbReference>
<evidence type="ECO:0000256" key="2">
    <source>
        <dbReference type="ARBA" id="ARBA00023004"/>
    </source>
</evidence>
<dbReference type="OrthoDB" id="9794178at2"/>
<dbReference type="AlphaFoldDB" id="A0A139ST35"/>
<accession>A0A139ST35</accession>
<feature type="domain" description="Gamma-butyrobetaine hydroxylase-like N-terminal" evidence="3">
    <location>
        <begin position="11"/>
        <end position="97"/>
    </location>
</feature>
<keyword evidence="5" id="KW-1185">Reference proteome</keyword>
<evidence type="ECO:0000259" key="3">
    <source>
        <dbReference type="Pfam" id="PF06155"/>
    </source>
</evidence>
<dbReference type="RefSeq" id="WP_068628691.1">
    <property type="nucleotide sequence ID" value="NZ_LSZQ01000012.1"/>
</dbReference>
<dbReference type="InterPro" id="IPR038492">
    <property type="entry name" value="GBBH-like_N_sf"/>
</dbReference>
<evidence type="ECO:0000313" key="4">
    <source>
        <dbReference type="EMBL" id="KXU37758.1"/>
    </source>
</evidence>
<name>A0A139ST35_9BACT</name>
<gene>
    <name evidence="4" type="ORF">AXK11_00285</name>
</gene>
<dbReference type="GO" id="GO:0046872">
    <property type="term" value="F:metal ion binding"/>
    <property type="evidence" value="ECO:0007669"/>
    <property type="project" value="UniProtKB-KW"/>
</dbReference>
<reference evidence="5" key="1">
    <citation type="submission" date="2016-02" db="EMBL/GenBank/DDBJ databases">
        <authorList>
            <person name="Sanders J.G."/>
            <person name="Lin J.Y."/>
            <person name="Wertz J.T."/>
            <person name="Russell J.A."/>
            <person name="Moreau C.S."/>
            <person name="Powell S."/>
        </authorList>
    </citation>
    <scope>NUCLEOTIDE SEQUENCE [LARGE SCALE GENOMIC DNA]</scope>
    <source>
        <strain evidence="5">CAG34</strain>
    </source>
</reference>
<evidence type="ECO:0000256" key="1">
    <source>
        <dbReference type="ARBA" id="ARBA00022723"/>
    </source>
</evidence>
<organism evidence="4 5">
    <name type="scientific">Cephaloticoccus primus</name>
    <dbReference type="NCBI Taxonomy" id="1548207"/>
    <lineage>
        <taxon>Bacteria</taxon>
        <taxon>Pseudomonadati</taxon>
        <taxon>Verrucomicrobiota</taxon>
        <taxon>Opitutia</taxon>
        <taxon>Opitutales</taxon>
        <taxon>Opitutaceae</taxon>
        <taxon>Cephaloticoccus</taxon>
    </lineage>
</organism>
<sequence length="106" mass="11605">MVTPTNIQLIGKELAIAWSDGVETYYECARLRAASPSAQAQGERDILGQVHGGEGPTTARDHSAVSILGWQVVGNYALRFDFSDGHRTGIYSFEYLRQLAANPHRA</sequence>
<dbReference type="Gene3D" id="3.30.2020.30">
    <property type="match status" value="1"/>
</dbReference>
<dbReference type="PANTHER" id="PTHR35303">
    <property type="entry name" value="OS02G0197800 PROTEIN"/>
    <property type="match status" value="1"/>
</dbReference>
<dbReference type="InterPro" id="IPR010376">
    <property type="entry name" value="GBBH-like_N"/>
</dbReference>